<dbReference type="Proteomes" id="UP000309215">
    <property type="component" value="Unassembled WGS sequence"/>
</dbReference>
<feature type="transmembrane region" description="Helical" evidence="1">
    <location>
        <begin position="174"/>
        <end position="200"/>
    </location>
</feature>
<proteinExistence type="predicted"/>
<name>A0A4U1JFS8_9BACT</name>
<comment type="caution">
    <text evidence="2">The sequence shown here is derived from an EMBL/GenBank/DDBJ whole genome shotgun (WGS) entry which is preliminary data.</text>
</comment>
<evidence type="ECO:0000256" key="1">
    <source>
        <dbReference type="SAM" id="Phobius"/>
    </source>
</evidence>
<sequence length="363" mass="39703">MNGPWIWGARVDVAVFGGSAALALVLAALAPALSDEGALPLWGWITFVLAVDVAHVHTTFFRTYFDREELRKRRALYIATPLACWAAGACLHATSERLFWRVLAYVAVLHFVRQQAGWVAIYRARAGERSRLGRVLDDATIYASTCFPLLYWHAHLPRAFRWFVEDDFVTLPWLAALVVPAGIVWAALLVAYAARAALVAWRGGPRNPGKHLVVATTAITWFSGIVATNSDFQFTVTNVLVHGIPYMALLWAFARERAREAPTGLVARIVAGGVLAFAAAALALAFAEEALWDRLIWHDKPSLFGGMREAPLLGPSARALVVPLLALPQATHYVLDAVLWRRKDTGPAQARALGFRGAPEPAA</sequence>
<keyword evidence="1" id="KW-1133">Transmembrane helix</keyword>
<protein>
    <submittedName>
        <fullName evidence="2">Uncharacterized protein</fullName>
    </submittedName>
</protein>
<feature type="transmembrane region" description="Helical" evidence="1">
    <location>
        <begin position="44"/>
        <end position="64"/>
    </location>
</feature>
<feature type="transmembrane region" description="Helical" evidence="1">
    <location>
        <begin position="265"/>
        <end position="287"/>
    </location>
</feature>
<feature type="transmembrane region" description="Helical" evidence="1">
    <location>
        <begin position="135"/>
        <end position="154"/>
    </location>
</feature>
<dbReference type="OrthoDB" id="235490at2"/>
<evidence type="ECO:0000313" key="2">
    <source>
        <dbReference type="EMBL" id="TKD10142.1"/>
    </source>
</evidence>
<gene>
    <name evidence="2" type="ORF">E8A74_08985</name>
</gene>
<keyword evidence="3" id="KW-1185">Reference proteome</keyword>
<organism evidence="2 3">
    <name type="scientific">Polyangium fumosum</name>
    <dbReference type="NCBI Taxonomy" id="889272"/>
    <lineage>
        <taxon>Bacteria</taxon>
        <taxon>Pseudomonadati</taxon>
        <taxon>Myxococcota</taxon>
        <taxon>Polyangia</taxon>
        <taxon>Polyangiales</taxon>
        <taxon>Polyangiaceae</taxon>
        <taxon>Polyangium</taxon>
    </lineage>
</organism>
<dbReference type="AlphaFoldDB" id="A0A4U1JFS8"/>
<feature type="transmembrane region" description="Helical" evidence="1">
    <location>
        <begin position="212"/>
        <end position="228"/>
    </location>
</feature>
<keyword evidence="1" id="KW-0472">Membrane</keyword>
<evidence type="ECO:0000313" key="3">
    <source>
        <dbReference type="Proteomes" id="UP000309215"/>
    </source>
</evidence>
<dbReference type="EMBL" id="SSMQ01000007">
    <property type="protein sequence ID" value="TKD10142.1"/>
    <property type="molecule type" value="Genomic_DNA"/>
</dbReference>
<reference evidence="2 3" key="1">
    <citation type="submission" date="2019-04" db="EMBL/GenBank/DDBJ databases">
        <authorList>
            <person name="Li Y."/>
            <person name="Wang J."/>
        </authorList>
    </citation>
    <scope>NUCLEOTIDE SEQUENCE [LARGE SCALE GENOMIC DNA]</scope>
    <source>
        <strain evidence="2 3">DSM 14668</strain>
    </source>
</reference>
<dbReference type="RefSeq" id="WP_136928542.1">
    <property type="nucleotide sequence ID" value="NZ_SSMQ01000007.1"/>
</dbReference>
<accession>A0A4U1JFS8</accession>
<feature type="transmembrane region" description="Helical" evidence="1">
    <location>
        <begin position="234"/>
        <end position="253"/>
    </location>
</feature>
<keyword evidence="1" id="KW-0812">Transmembrane</keyword>